<dbReference type="InterPro" id="IPR003343">
    <property type="entry name" value="Big_2"/>
</dbReference>
<gene>
    <name evidence="4" type="ORF">KDM87_00600</name>
</gene>
<feature type="domain" description="Fibronectin type-III" evidence="2">
    <location>
        <begin position="534"/>
        <end position="623"/>
    </location>
</feature>
<organism evidence="4 5">
    <name type="scientific">Undibacterium rivi</name>
    <dbReference type="NCBI Taxonomy" id="2828729"/>
    <lineage>
        <taxon>Bacteria</taxon>
        <taxon>Pseudomonadati</taxon>
        <taxon>Pseudomonadota</taxon>
        <taxon>Betaproteobacteria</taxon>
        <taxon>Burkholderiales</taxon>
        <taxon>Oxalobacteraceae</taxon>
        <taxon>Undibacterium</taxon>
    </lineage>
</organism>
<name>A0ABS5GZC5_9BURK</name>
<dbReference type="CDD" id="cd00063">
    <property type="entry name" value="FN3"/>
    <property type="match status" value="5"/>
</dbReference>
<feature type="region of interest" description="Disordered" evidence="1">
    <location>
        <begin position="1509"/>
        <end position="1534"/>
    </location>
</feature>
<dbReference type="EMBL" id="JAGSPK010000001">
    <property type="protein sequence ID" value="MBR7791079.1"/>
    <property type="molecule type" value="Genomic_DNA"/>
</dbReference>
<comment type="caution">
    <text evidence="4">The sequence shown here is derived from an EMBL/GenBank/DDBJ whole genome shotgun (WGS) entry which is preliminary data.</text>
</comment>
<evidence type="ECO:0000313" key="5">
    <source>
        <dbReference type="Proteomes" id="UP000682982"/>
    </source>
</evidence>
<dbReference type="PROSITE" id="PS51208">
    <property type="entry name" value="AUTOTRANSPORTER"/>
    <property type="match status" value="1"/>
</dbReference>
<evidence type="ECO:0000259" key="3">
    <source>
        <dbReference type="PROSITE" id="PS51208"/>
    </source>
</evidence>
<dbReference type="SMART" id="SM00060">
    <property type="entry name" value="FN3"/>
    <property type="match status" value="5"/>
</dbReference>
<reference evidence="4 5" key="1">
    <citation type="submission" date="2021-04" db="EMBL/GenBank/DDBJ databases">
        <title>novel species isolated from subtropical streams in China.</title>
        <authorList>
            <person name="Lu H."/>
        </authorList>
    </citation>
    <scope>NUCLEOTIDE SEQUENCE [LARGE SCALE GENOMIC DNA]</scope>
    <source>
        <strain evidence="4 5">FT147W</strain>
    </source>
</reference>
<dbReference type="Proteomes" id="UP000682982">
    <property type="component" value="Unassembled WGS sequence"/>
</dbReference>
<evidence type="ECO:0000259" key="2">
    <source>
        <dbReference type="PROSITE" id="PS50853"/>
    </source>
</evidence>
<dbReference type="SMART" id="SM00635">
    <property type="entry name" value="BID_2"/>
    <property type="match status" value="3"/>
</dbReference>
<dbReference type="InterPro" id="IPR036709">
    <property type="entry name" value="Autotransporte_beta_dom_sf"/>
</dbReference>
<feature type="domain" description="Autotransporter" evidence="3">
    <location>
        <begin position="1542"/>
        <end position="1820"/>
    </location>
</feature>
<keyword evidence="5" id="KW-1185">Reference proteome</keyword>
<feature type="domain" description="Fibronectin type-III" evidence="2">
    <location>
        <begin position="707"/>
        <end position="796"/>
    </location>
</feature>
<dbReference type="Pfam" id="PF00041">
    <property type="entry name" value="fn3"/>
    <property type="match status" value="5"/>
</dbReference>
<protein>
    <submittedName>
        <fullName evidence="4">Fibronectin type III domain-containing protein</fullName>
    </submittedName>
</protein>
<dbReference type="Gene3D" id="2.40.128.130">
    <property type="entry name" value="Autotransporter beta-domain"/>
    <property type="match status" value="1"/>
</dbReference>
<dbReference type="InterPro" id="IPR003961">
    <property type="entry name" value="FN3_dom"/>
</dbReference>
<feature type="compositionally biased region" description="Basic and acidic residues" evidence="1">
    <location>
        <begin position="1516"/>
        <end position="1526"/>
    </location>
</feature>
<dbReference type="Pfam" id="PF16640">
    <property type="entry name" value="Big_3_5"/>
    <property type="match status" value="1"/>
</dbReference>
<dbReference type="Gene3D" id="2.60.40.10">
    <property type="entry name" value="Immunoglobulins"/>
    <property type="match status" value="6"/>
</dbReference>
<proteinExistence type="predicted"/>
<evidence type="ECO:0000313" key="4">
    <source>
        <dbReference type="EMBL" id="MBR7791079.1"/>
    </source>
</evidence>
<dbReference type="InterPro" id="IPR005546">
    <property type="entry name" value="Autotransporte_beta"/>
</dbReference>
<dbReference type="PANTHER" id="PTHR34720">
    <property type="entry name" value="MICROCYSTIN DEPENDENT PROTEIN"/>
    <property type="match status" value="1"/>
</dbReference>
<evidence type="ECO:0000256" key="1">
    <source>
        <dbReference type="SAM" id="MobiDB-lite"/>
    </source>
</evidence>
<accession>A0ABS5GZC5</accession>
<feature type="domain" description="Fibronectin type-III" evidence="2">
    <location>
        <begin position="880"/>
        <end position="969"/>
    </location>
</feature>
<dbReference type="PROSITE" id="PS50853">
    <property type="entry name" value="FN3"/>
    <property type="match status" value="5"/>
</dbReference>
<dbReference type="Gene3D" id="2.60.40.1080">
    <property type="match status" value="3"/>
</dbReference>
<dbReference type="SUPFAM" id="SSF49265">
    <property type="entry name" value="Fibronectin type III"/>
    <property type="match status" value="5"/>
</dbReference>
<dbReference type="RefSeq" id="WP_212677312.1">
    <property type="nucleotide sequence ID" value="NZ_JAGSPK010000001.1"/>
</dbReference>
<dbReference type="InterPro" id="IPR036116">
    <property type="entry name" value="FN3_sf"/>
</dbReference>
<dbReference type="PANTHER" id="PTHR34720:SF9">
    <property type="entry name" value="BLR4714 PROTEIN"/>
    <property type="match status" value="1"/>
</dbReference>
<dbReference type="InterPro" id="IPR013783">
    <property type="entry name" value="Ig-like_fold"/>
</dbReference>
<sequence length="1820" mass="180531">MTIYPSHDPASQAERMRYPAWCSLLLFTLQKQMLRSLVQLMLLIFSLLAYGQASAACNISFTAAAGGQVTFEAANSQYAGQPARYKYSFSAADSTNCGNADVFGLSNADGSSNSNNTGVTTSAGIMLQSSAKGSNNMFVHSTNNGGPNDFSAFYYSIPAGLSNTTDTFQFYDGNVVLQTATVTIPAATPGAPTGVTATAGNAQASVAFTAPASDGGSAILDYTVTSSPGGFTATGAASPLNVTGLTNGQAYTFTVTARNANGSGTASSASTAVTPKATQTITFNPPGAQTFGTTPTLTATASSGLTPTFTSTTTGVCTITSGGALTFVTAGSCTINADQAGNAAFSAAATVPQTFTVNAIAPGAPTAAAGTAGDTQVSVAFTAPASNGGSAILDYTVTASPGGATATGAASPLNVTGLLNGTAYTFTVTARNSAGSGSASTASSAVTPKAPQTITFNPPGAQTFGTTPTLTATASSGLTPTFTSTTTGVCTITSGGALTFVTAGSCTINADQAGNAAFSAAATVPQTFTVNAIVPGAPTAAVGTPGDTQVSVAFTAPASNGGSAILDYTVTASPGGATATGAASPLNVTGLLNGTAYTFTVTARNSAGSGSASTASSAVTPKAAQTITFNPPGAQTFGTTPTLTATASSTLAVSFTSTTTGVCTVTSGGALTFVTAGSCTINADQAGNGTYLAATTVGRTFAVNATVPGAPTGAVGTAGGGQVSVAFTAPAYNGGSAVTGYTVTASPGGANVSGATSPLVVTGLTNGTPYTFTVTATNLAGTGTASTASTAVTPKAAQTITFNPPGGQAFGTTPTLSATASSGLIPTFTSSTTGVCTITSGGALTFVTTGTCIINADQAGDGTYGVATTISRTFAVNPVVPGAPTGAVGTAGAAQVSVAFTAPVFNGGSAITGYTVTASPGGASVSGATSPLVVTGLTNGTPYTFTVTATNLAGTGAASTASTAVTPKAPQTITFGNPGTQTLGTALTLTASASSGLTVTFTSSTPGVCSVTPGGVVSSISAGVCTINVNQAGNTNFAAAATATQSFTISPLPVGVLTFAKPGAALVTMGSSFTNVATSTLSGGGFGAISYSSSNNAVATVNAAGVVTPVSPGSSTITATQAAVPGVNDQATQTYTLTVAPLPVGILSFTTPNAATVVMGGTLTNPATSTLTGGSYGAISYSSSNTAVATVSANGAITTVSAGTSTITATQAAVAGVNAQATQTYVLTVGKNAQATLRVVSDKSSIFKVTGTATLTTTGGSGTGAISTAVTTGTCSVAGNVVTAGSVAETCVVTVTKAADANYSAATATVSIQILSMATSSVTLASSSLNPMLGQSVNLTATVNPGAATGTASFMDGTTLIAKVNLSAGAASLTTSTLAVGSHNLTVVYSGDANLASSTSGAIVVNVNARPDPVSNPLVKQNIVSQATTTQRFTVAQMSNIYNHVQILHSDFNIRNRFGAGLNVPYLDTLRLVGGKILDNFSGTQEKDVLAGEFGTVKTAENQRRARAPFAQDGTAHQKEKRIAKDEEADQEPVISDDVPRIAGMPAGFWTAGNIDVGSLDAQDGSRTKFSSAGLTLGMDVMVNSKLIAGGSLGYAKDNATFDNLGSESKAKQWSGSLYATYKPEKHWFIDGVLGAGHVSYDNRRWDGDNNVMLSGDRKGKVIYGSLSLTRELILQQFRVHPFGRVDVINVKLDSYSEQGSPMALTFKDSSFTNSTVTGGLDIFKDYFFASGQVTPSLKLQLSHRTSGDVNQAVYYTDMGVNGPTYNAIVTGIPEDVQSLGLGLNFKNRRGFQANFAWLGSMGANAYRNNSFRLDLRFGF</sequence>
<dbReference type="SUPFAM" id="SSF103515">
    <property type="entry name" value="Autotransporter"/>
    <property type="match status" value="1"/>
</dbReference>
<feature type="domain" description="Fibronectin type-III" evidence="2">
    <location>
        <begin position="188"/>
        <end position="277"/>
    </location>
</feature>
<feature type="domain" description="Fibronectin type-III" evidence="2">
    <location>
        <begin position="361"/>
        <end position="450"/>
    </location>
</feature>
<dbReference type="SMART" id="SM00869">
    <property type="entry name" value="Autotransporter"/>
    <property type="match status" value="1"/>
</dbReference>
<dbReference type="Pfam" id="PF03797">
    <property type="entry name" value="Autotransporter"/>
    <property type="match status" value="1"/>
</dbReference>
<dbReference type="Pfam" id="PF02368">
    <property type="entry name" value="Big_2"/>
    <property type="match status" value="2"/>
</dbReference>
<dbReference type="InterPro" id="IPR008964">
    <property type="entry name" value="Invasin/intimin_cell_adhesion"/>
</dbReference>
<dbReference type="SUPFAM" id="SSF49373">
    <property type="entry name" value="Invasin/intimin cell-adhesion fragments"/>
    <property type="match status" value="3"/>
</dbReference>
<dbReference type="InterPro" id="IPR032109">
    <property type="entry name" value="Big_3_5"/>
</dbReference>